<feature type="compositionally biased region" description="Low complexity" evidence="1">
    <location>
        <begin position="37"/>
        <end position="50"/>
    </location>
</feature>
<evidence type="ECO:0000313" key="3">
    <source>
        <dbReference type="Proteomes" id="UP000440578"/>
    </source>
</evidence>
<feature type="region of interest" description="Disordered" evidence="1">
    <location>
        <begin position="1"/>
        <end position="50"/>
    </location>
</feature>
<sequence>MSPSAHLESTRRSTSDLCAGGAAPPVTRRGAADESSAPATPGGAAAAAAARPTAAFRRRWHRTHVARRGARCVTLVRAFCQHLTIVSDRATGHLARMDRRLSTLAATGTGLTRYCPPANRTDPLLFVSDPH</sequence>
<evidence type="ECO:0000313" key="2">
    <source>
        <dbReference type="EMBL" id="KAF0288228.1"/>
    </source>
</evidence>
<dbReference type="EMBL" id="VIIS01002122">
    <property type="protein sequence ID" value="KAF0288228.1"/>
    <property type="molecule type" value="Genomic_DNA"/>
</dbReference>
<proteinExistence type="predicted"/>
<dbReference type="Proteomes" id="UP000440578">
    <property type="component" value="Unassembled WGS sequence"/>
</dbReference>
<reference evidence="2 3" key="1">
    <citation type="submission" date="2019-07" db="EMBL/GenBank/DDBJ databases">
        <title>Draft genome assembly of a fouling barnacle, Amphibalanus amphitrite (Darwin, 1854): The first reference genome for Thecostraca.</title>
        <authorList>
            <person name="Kim W."/>
        </authorList>
    </citation>
    <scope>NUCLEOTIDE SEQUENCE [LARGE SCALE GENOMIC DNA]</scope>
    <source>
        <strain evidence="2">SNU_AA5</strain>
        <tissue evidence="2">Soma without cirri and trophi</tissue>
    </source>
</reference>
<gene>
    <name evidence="2" type="ORF">FJT64_013379</name>
</gene>
<accession>A0A6A4VCS2</accession>
<keyword evidence="3" id="KW-1185">Reference proteome</keyword>
<dbReference type="AlphaFoldDB" id="A0A6A4VCS2"/>
<evidence type="ECO:0000256" key="1">
    <source>
        <dbReference type="SAM" id="MobiDB-lite"/>
    </source>
</evidence>
<organism evidence="2 3">
    <name type="scientific">Amphibalanus amphitrite</name>
    <name type="common">Striped barnacle</name>
    <name type="synonym">Balanus amphitrite</name>
    <dbReference type="NCBI Taxonomy" id="1232801"/>
    <lineage>
        <taxon>Eukaryota</taxon>
        <taxon>Metazoa</taxon>
        <taxon>Ecdysozoa</taxon>
        <taxon>Arthropoda</taxon>
        <taxon>Crustacea</taxon>
        <taxon>Multicrustacea</taxon>
        <taxon>Cirripedia</taxon>
        <taxon>Thoracica</taxon>
        <taxon>Thoracicalcarea</taxon>
        <taxon>Balanomorpha</taxon>
        <taxon>Balanoidea</taxon>
        <taxon>Balanidae</taxon>
        <taxon>Amphibalaninae</taxon>
        <taxon>Amphibalanus</taxon>
    </lineage>
</organism>
<protein>
    <submittedName>
        <fullName evidence="2">Uncharacterized protein</fullName>
    </submittedName>
</protein>
<name>A0A6A4VCS2_AMPAM</name>
<comment type="caution">
    <text evidence="2">The sequence shown here is derived from an EMBL/GenBank/DDBJ whole genome shotgun (WGS) entry which is preliminary data.</text>
</comment>